<protein>
    <submittedName>
        <fullName evidence="2">DUF4386 domain-containing protein</fullName>
    </submittedName>
</protein>
<keyword evidence="1" id="KW-0472">Membrane</keyword>
<feature type="transmembrane region" description="Helical" evidence="1">
    <location>
        <begin position="152"/>
        <end position="169"/>
    </location>
</feature>
<dbReference type="Proteomes" id="UP000271925">
    <property type="component" value="Unassembled WGS sequence"/>
</dbReference>
<keyword evidence="3" id="KW-1185">Reference proteome</keyword>
<feature type="transmembrane region" description="Helical" evidence="1">
    <location>
        <begin position="54"/>
        <end position="77"/>
    </location>
</feature>
<dbReference type="OrthoDB" id="326446at2"/>
<sequence length="255" mass="28472">MKTHAVSPLNTIGNLLIAGSIAVLIPYTILTIIFDYPNILRQEPGVILTRFYEGGPQLIAVWWTFAITGLLLLIAYLKLGQYFENQHTSVRWATTIGIISGIAQIIGLLRWTFVVPVLADRYVHSADPAVRESIGVIFQAVHQFGGVLLGEHIGQLFTVIWTVVMARVFDQLRVFPRWVAVFGYVASGIYLLAQTELFATVIPTFPVFDLAGFIGSTLWLVWLVLIGVKFRRLKVISQSLAENKESYTAFFSAKL</sequence>
<dbReference type="InterPro" id="IPR025495">
    <property type="entry name" value="DUF4386"/>
</dbReference>
<dbReference type="Pfam" id="PF14329">
    <property type="entry name" value="DUF4386"/>
    <property type="match status" value="1"/>
</dbReference>
<reference evidence="2 3" key="1">
    <citation type="submission" date="2018-11" db="EMBL/GenBank/DDBJ databases">
        <authorList>
            <person name="Zhou Z."/>
            <person name="Wang G."/>
        </authorList>
    </citation>
    <scope>NUCLEOTIDE SEQUENCE [LARGE SCALE GENOMIC DNA]</scope>
    <source>
        <strain evidence="2 3">KCTC52004</strain>
    </source>
</reference>
<evidence type="ECO:0000256" key="1">
    <source>
        <dbReference type="SAM" id="Phobius"/>
    </source>
</evidence>
<accession>A0A3P1C3C3</accession>
<comment type="caution">
    <text evidence="2">The sequence shown here is derived from an EMBL/GenBank/DDBJ whole genome shotgun (WGS) entry which is preliminary data.</text>
</comment>
<feature type="transmembrane region" description="Helical" evidence="1">
    <location>
        <begin position="12"/>
        <end position="34"/>
    </location>
</feature>
<dbReference type="RefSeq" id="WP_124872751.1">
    <property type="nucleotide sequence ID" value="NZ_RQJO01000007.1"/>
</dbReference>
<keyword evidence="1" id="KW-1133">Transmembrane helix</keyword>
<organism evidence="2 3">
    <name type="scientific">Larkinella rosea</name>
    <dbReference type="NCBI Taxonomy" id="2025312"/>
    <lineage>
        <taxon>Bacteria</taxon>
        <taxon>Pseudomonadati</taxon>
        <taxon>Bacteroidota</taxon>
        <taxon>Cytophagia</taxon>
        <taxon>Cytophagales</taxon>
        <taxon>Spirosomataceae</taxon>
        <taxon>Larkinella</taxon>
    </lineage>
</organism>
<proteinExistence type="predicted"/>
<name>A0A3P1C3C3_9BACT</name>
<gene>
    <name evidence="2" type="ORF">EHT25_07230</name>
</gene>
<feature type="transmembrane region" description="Helical" evidence="1">
    <location>
        <begin position="208"/>
        <end position="228"/>
    </location>
</feature>
<dbReference type="EMBL" id="RQJO01000007">
    <property type="protein sequence ID" value="RRB07563.1"/>
    <property type="molecule type" value="Genomic_DNA"/>
</dbReference>
<keyword evidence="1" id="KW-0812">Transmembrane</keyword>
<evidence type="ECO:0000313" key="2">
    <source>
        <dbReference type="EMBL" id="RRB07563.1"/>
    </source>
</evidence>
<feature type="transmembrane region" description="Helical" evidence="1">
    <location>
        <begin position="89"/>
        <end position="113"/>
    </location>
</feature>
<feature type="transmembrane region" description="Helical" evidence="1">
    <location>
        <begin position="181"/>
        <end position="202"/>
    </location>
</feature>
<dbReference type="AlphaFoldDB" id="A0A3P1C3C3"/>
<evidence type="ECO:0000313" key="3">
    <source>
        <dbReference type="Proteomes" id="UP000271925"/>
    </source>
</evidence>